<keyword evidence="5" id="KW-1185">Reference proteome</keyword>
<gene>
    <name evidence="4" type="ORF">CPM_0437</name>
    <name evidence="3" type="ORF">CSP5_0465</name>
</gene>
<dbReference type="GO" id="GO:0016887">
    <property type="term" value="F:ATP hydrolysis activity"/>
    <property type="evidence" value="ECO:0007669"/>
    <property type="project" value="InterPro"/>
</dbReference>
<dbReference type="GO" id="GO:0006260">
    <property type="term" value="P:DNA replication"/>
    <property type="evidence" value="ECO:0007669"/>
    <property type="project" value="UniProtKB-KW"/>
</dbReference>
<accession>A0A1N5T593</accession>
<reference evidence="4" key="3">
    <citation type="submission" date="2016-06" db="EMBL/GenBank/DDBJ databases">
        <authorList>
            <person name="Olsen C.W."/>
            <person name="Carey S."/>
            <person name="Hinshaw L."/>
            <person name="Karasin A.I."/>
        </authorList>
    </citation>
    <scope>NUCLEOTIDE SEQUENCE [LARGE SCALE GENOMIC DNA]</scope>
    <source>
        <strain evidence="4">PM4</strain>
    </source>
</reference>
<reference evidence="3 6" key="1">
    <citation type="submission" date="2016-04" db="EMBL/GenBank/DDBJ databases">
        <authorList>
            <person name="Evans L.H."/>
            <person name="Alamgir A."/>
            <person name="Owens N."/>
            <person name="Weber N.D."/>
            <person name="Virtaneva K."/>
            <person name="Barbian K."/>
            <person name="Babar A."/>
            <person name="Rosenke K."/>
        </authorList>
    </citation>
    <scope>NUCLEOTIDE SEQUENCE [LARGE SCALE GENOMIC DNA]</scope>
    <source>
        <strain evidence="3">S5</strain>
        <strain evidence="6">S5(T) (JCM 30642 \VKM B-2941)</strain>
    </source>
</reference>
<evidence type="ECO:0000313" key="3">
    <source>
        <dbReference type="EMBL" id="SIM43514.1"/>
    </source>
</evidence>
<keyword evidence="1" id="KW-0235">DNA replication</keyword>
<dbReference type="OrthoDB" id="8658at2157"/>
<protein>
    <submittedName>
        <fullName evidence="3">Replication factor C large subunit</fullName>
    </submittedName>
</protein>
<dbReference type="AlphaFoldDB" id="A0A1N5T593"/>
<evidence type="ECO:0000313" key="5">
    <source>
        <dbReference type="Proteomes" id="UP000187822"/>
    </source>
</evidence>
<dbReference type="Gene3D" id="3.40.50.300">
    <property type="entry name" value="P-loop containing nucleotide triphosphate hydrolases"/>
    <property type="match status" value="1"/>
</dbReference>
<dbReference type="SUPFAM" id="SSF52540">
    <property type="entry name" value="P-loop containing nucleoside triphosphate hydrolases"/>
    <property type="match status" value="1"/>
</dbReference>
<organism evidence="3 6">
    <name type="scientific">Cuniculiplasma divulgatum</name>
    <dbReference type="NCBI Taxonomy" id="1673428"/>
    <lineage>
        <taxon>Archaea</taxon>
        <taxon>Methanobacteriati</taxon>
        <taxon>Thermoplasmatota</taxon>
        <taxon>Thermoplasmata</taxon>
        <taxon>Thermoplasmatales</taxon>
        <taxon>Cuniculiplasmataceae</taxon>
        <taxon>Cuniculiplasma</taxon>
    </lineage>
</organism>
<name>A0A1N5T593_9ARCH</name>
<dbReference type="EMBL" id="LT671858">
    <property type="protein sequence ID" value="SIM43514.1"/>
    <property type="molecule type" value="Genomic_DNA"/>
</dbReference>
<feature type="domain" description="AAA+ ATPase" evidence="2">
    <location>
        <begin position="39"/>
        <end position="178"/>
    </location>
</feature>
<dbReference type="RefSeq" id="WP_021789071.1">
    <property type="nucleotide sequence ID" value="NZ_LT671858.1"/>
</dbReference>
<dbReference type="PANTHER" id="PTHR23389">
    <property type="entry name" value="CHROMOSOME TRANSMISSION FIDELITY FACTOR 18"/>
    <property type="match status" value="1"/>
</dbReference>
<dbReference type="Proteomes" id="UP000187822">
    <property type="component" value="Chromosome I"/>
</dbReference>
<dbReference type="SMART" id="SM00382">
    <property type="entry name" value="AAA"/>
    <property type="match status" value="1"/>
</dbReference>
<evidence type="ECO:0000259" key="2">
    <source>
        <dbReference type="SMART" id="SM00382"/>
    </source>
</evidence>
<dbReference type="GeneID" id="41587767"/>
<dbReference type="PANTHER" id="PTHR23389:SF6">
    <property type="entry name" value="REPLICATION FACTOR C SUBUNIT 1"/>
    <property type="match status" value="1"/>
</dbReference>
<dbReference type="InterPro" id="IPR003959">
    <property type="entry name" value="ATPase_AAA_core"/>
</dbReference>
<evidence type="ECO:0000256" key="1">
    <source>
        <dbReference type="ARBA" id="ARBA00022705"/>
    </source>
</evidence>
<reference evidence="5" key="2">
    <citation type="submission" date="2016-06" db="EMBL/GenBank/DDBJ databases">
        <authorList>
            <person name="Toshchakov V.S."/>
        </authorList>
    </citation>
    <scope>NUCLEOTIDE SEQUENCE [LARGE SCALE GENOMIC DNA]</scope>
    <source>
        <strain>PM4 (JCM 30641</strain>
        <strain evidence="5">\VKM B-2940)</strain>
    </source>
</reference>
<dbReference type="GO" id="GO:0005524">
    <property type="term" value="F:ATP binding"/>
    <property type="evidence" value="ECO:0007669"/>
    <property type="project" value="InterPro"/>
</dbReference>
<dbReference type="STRING" id="1673428.CPM_0437"/>
<dbReference type="KEGG" id="cdiv:CPM_0437"/>
<evidence type="ECO:0000313" key="4">
    <source>
        <dbReference type="EMBL" id="SJK84320.1"/>
    </source>
</evidence>
<dbReference type="InterPro" id="IPR027417">
    <property type="entry name" value="P-loop_NTPase"/>
</dbReference>
<dbReference type="EMBL" id="LT719092">
    <property type="protein sequence ID" value="SJK84320.1"/>
    <property type="molecule type" value="Genomic_DNA"/>
</dbReference>
<dbReference type="Pfam" id="PF00004">
    <property type="entry name" value="AAA"/>
    <property type="match status" value="1"/>
</dbReference>
<dbReference type="Proteomes" id="UP000195607">
    <property type="component" value="Chromosome I"/>
</dbReference>
<dbReference type="CDD" id="cd00009">
    <property type="entry name" value="AAA"/>
    <property type="match status" value="1"/>
</dbReference>
<evidence type="ECO:0000313" key="6">
    <source>
        <dbReference type="Proteomes" id="UP000195607"/>
    </source>
</evidence>
<sequence length="447" mass="50629">MGILNEELRPRTFDQVFLIKEDRTKIQAWADSWDSGKPEKRGLILAGPPGLGKTSIAYALSNSKGWDIIEINGSEGRTEDFIKRTIGMFSLYKDLTWDEEGSRKKAGLIDEADNIYERSTKGGTGESGGYRAIVDILKNTSIPIIITMNDFANFRYRKGSNAATIINLCEVVEIKKIFSRKGGTEYRNIVTTLTNRILEVSSRLGLKPQRVTLEKIIEGDLPDIRASINDAEAYVLSQSESLISAGNRDEQSIIWDTLSGIFHRDNYSDNVSLIDSSDSDSGQILLWVSQNVFSQAKNLESALDAFDYISVIDQMNWFAHRYNYYRMLVYVKDLEALFATRFKGKTGVFIPFKFSNYLSQMSKTKKSRGSRNLVAEDLSKILHMSKEEAYEMRGVLKVMSRLRKGFTVELLNYINNEADKHNSRFVSGGSFKAIETLDLNDLEMFID</sequence>
<dbReference type="InterPro" id="IPR003593">
    <property type="entry name" value="AAA+_ATPase"/>
</dbReference>
<proteinExistence type="predicted"/>